<feature type="non-terminal residue" evidence="2">
    <location>
        <position position="119"/>
    </location>
</feature>
<feature type="transmembrane region" description="Helical" evidence="1">
    <location>
        <begin position="12"/>
        <end position="35"/>
    </location>
</feature>
<organism evidence="2 3">
    <name type="scientific">Nonomuraea aridisoli</name>
    <dbReference type="NCBI Taxonomy" id="2070368"/>
    <lineage>
        <taxon>Bacteria</taxon>
        <taxon>Bacillati</taxon>
        <taxon>Actinomycetota</taxon>
        <taxon>Actinomycetes</taxon>
        <taxon>Streptosporangiales</taxon>
        <taxon>Streptosporangiaceae</taxon>
        <taxon>Nonomuraea</taxon>
    </lineage>
</organism>
<sequence>MTSETRHPWARGRLVGAAMVAIGASMLLTIVIGLLGPSAMVPALGGPGWQPPYSLDAGPDPYLVVGLAGAAIVLGGVGLLGALAGVRDPSDRSGGLPGPAVGAGICLLYTSDAADDLTR</sequence>
<keyword evidence="1" id="KW-0472">Membrane</keyword>
<comment type="caution">
    <text evidence="2">The sequence shown here is derived from an EMBL/GenBank/DDBJ whole genome shotgun (WGS) entry which is preliminary data.</text>
</comment>
<gene>
    <name evidence="2" type="ORF">C1J01_48615</name>
</gene>
<evidence type="ECO:0000313" key="3">
    <source>
        <dbReference type="Proteomes" id="UP000249304"/>
    </source>
</evidence>
<proteinExistence type="predicted"/>
<evidence type="ECO:0000313" key="2">
    <source>
        <dbReference type="EMBL" id="PZF98401.1"/>
    </source>
</evidence>
<keyword evidence="3" id="KW-1185">Reference proteome</keyword>
<evidence type="ECO:0000256" key="1">
    <source>
        <dbReference type="SAM" id="Phobius"/>
    </source>
</evidence>
<dbReference type="AlphaFoldDB" id="A0A2W2CG50"/>
<keyword evidence="1" id="KW-0812">Transmembrane</keyword>
<reference evidence="2 3" key="1">
    <citation type="submission" date="2018-01" db="EMBL/GenBank/DDBJ databases">
        <title>Draft genome sequence of Nonomuraea sp. KC333.</title>
        <authorList>
            <person name="Sahin N."/>
            <person name="Saygin H."/>
            <person name="Ay H."/>
        </authorList>
    </citation>
    <scope>NUCLEOTIDE SEQUENCE [LARGE SCALE GENOMIC DNA]</scope>
    <source>
        <strain evidence="2 3">KC333</strain>
    </source>
</reference>
<name>A0A2W2CG50_9ACTN</name>
<dbReference type="Proteomes" id="UP000249304">
    <property type="component" value="Unassembled WGS sequence"/>
</dbReference>
<keyword evidence="1" id="KW-1133">Transmembrane helix</keyword>
<protein>
    <submittedName>
        <fullName evidence="2">Uncharacterized protein</fullName>
    </submittedName>
</protein>
<dbReference type="EMBL" id="POUD01000681">
    <property type="protein sequence ID" value="PZF98401.1"/>
    <property type="molecule type" value="Genomic_DNA"/>
</dbReference>
<accession>A0A2W2CG50</accession>
<feature type="transmembrane region" description="Helical" evidence="1">
    <location>
        <begin position="62"/>
        <end position="86"/>
    </location>
</feature>